<dbReference type="InterPro" id="IPR051013">
    <property type="entry name" value="MBL_superfamily_lactonases"/>
</dbReference>
<dbReference type="InterPro" id="IPR036866">
    <property type="entry name" value="RibonucZ/Hydroxyglut_hydro"/>
</dbReference>
<feature type="chain" id="PRO_5015514738" evidence="5">
    <location>
        <begin position="23"/>
        <end position="319"/>
    </location>
</feature>
<evidence type="ECO:0000259" key="6">
    <source>
        <dbReference type="SMART" id="SM00849"/>
    </source>
</evidence>
<evidence type="ECO:0000256" key="2">
    <source>
        <dbReference type="ARBA" id="ARBA00022723"/>
    </source>
</evidence>
<name>A0A2T7UM50_9RHOB</name>
<dbReference type="PANTHER" id="PTHR42978:SF6">
    <property type="entry name" value="QUORUM-QUENCHING LACTONASE YTNP-RELATED"/>
    <property type="match status" value="1"/>
</dbReference>
<proteinExistence type="inferred from homology"/>
<dbReference type="GO" id="GO:0016787">
    <property type="term" value="F:hydrolase activity"/>
    <property type="evidence" value="ECO:0007669"/>
    <property type="project" value="UniProtKB-KW"/>
</dbReference>
<feature type="signal peptide" evidence="5">
    <location>
        <begin position="1"/>
        <end position="22"/>
    </location>
</feature>
<keyword evidence="8" id="KW-1185">Reference proteome</keyword>
<evidence type="ECO:0000256" key="5">
    <source>
        <dbReference type="SAM" id="SignalP"/>
    </source>
</evidence>
<comment type="similarity">
    <text evidence="1">Belongs to the metallo-beta-lactamase superfamily.</text>
</comment>
<keyword evidence="5" id="KW-0732">Signal</keyword>
<dbReference type="Gene3D" id="3.60.15.10">
    <property type="entry name" value="Ribonuclease Z/Hydroxyacylglutathione hydrolase-like"/>
    <property type="match status" value="1"/>
</dbReference>
<keyword evidence="3 7" id="KW-0378">Hydrolase</keyword>
<dbReference type="PANTHER" id="PTHR42978">
    <property type="entry name" value="QUORUM-QUENCHING LACTONASE YTNP-RELATED-RELATED"/>
    <property type="match status" value="1"/>
</dbReference>
<sequence length="319" mass="34147">MTFNRRAFLQGSGAALSGTALASGVPSMGFAQSPGRTMVMNDSKTWMIGDIRCTALFDGIVQVDAAIFDTAEPEAFAMLMEQTHQPQGKINLDVNAYLLEIGTQKLLIDTGTRDLYGPTLGRLPDQLAAIGVSADHIDKVVLTHMHNDHTGGLTSATGSAVFTNAELIVPAAEWDFWTNEAIYANASDGFRFSFTGARAAAAAYAGKVRVFGARDEVLPGLSPISLPGHSIGHTGYRLSAGSDQMVIWGDCVVSPQVQFDHPEWASTFDADAASSIASRRRIFDETATDMILVAGMHLPFPGVGYLSRRGGRFRFDPAI</sequence>
<keyword evidence="2" id="KW-0479">Metal-binding</keyword>
<dbReference type="InterPro" id="IPR001279">
    <property type="entry name" value="Metallo-B-lactamas"/>
</dbReference>
<dbReference type="SMART" id="SM00849">
    <property type="entry name" value="Lactamase_B"/>
    <property type="match status" value="1"/>
</dbReference>
<feature type="domain" description="Metallo-beta-lactamase" evidence="6">
    <location>
        <begin position="93"/>
        <end position="297"/>
    </location>
</feature>
<dbReference type="EMBL" id="QDDR01000012">
    <property type="protein sequence ID" value="PVE45737.1"/>
    <property type="molecule type" value="Genomic_DNA"/>
</dbReference>
<keyword evidence="4" id="KW-0862">Zinc</keyword>
<evidence type="ECO:0000256" key="1">
    <source>
        <dbReference type="ARBA" id="ARBA00007749"/>
    </source>
</evidence>
<dbReference type="RefSeq" id="WP_107754190.1">
    <property type="nucleotide sequence ID" value="NZ_QBKF01000012.1"/>
</dbReference>
<gene>
    <name evidence="7" type="ORF">DDE23_19730</name>
</gene>
<dbReference type="Proteomes" id="UP000244810">
    <property type="component" value="Unassembled WGS sequence"/>
</dbReference>
<dbReference type="GO" id="GO:0046872">
    <property type="term" value="F:metal ion binding"/>
    <property type="evidence" value="ECO:0007669"/>
    <property type="project" value="UniProtKB-KW"/>
</dbReference>
<dbReference type="AlphaFoldDB" id="A0A2T7UM50"/>
<accession>A0A2T7UM50</accession>
<dbReference type="SUPFAM" id="SSF56281">
    <property type="entry name" value="Metallo-hydrolase/oxidoreductase"/>
    <property type="match status" value="1"/>
</dbReference>
<evidence type="ECO:0000313" key="7">
    <source>
        <dbReference type="EMBL" id="PVE45737.1"/>
    </source>
</evidence>
<evidence type="ECO:0000256" key="4">
    <source>
        <dbReference type="ARBA" id="ARBA00022833"/>
    </source>
</evidence>
<comment type="caution">
    <text evidence="7">The sequence shown here is derived from an EMBL/GenBank/DDBJ whole genome shotgun (WGS) entry which is preliminary data.</text>
</comment>
<organism evidence="7 8">
    <name type="scientific">Pararhodobacter aggregans</name>
    <dbReference type="NCBI Taxonomy" id="404875"/>
    <lineage>
        <taxon>Bacteria</taxon>
        <taxon>Pseudomonadati</taxon>
        <taxon>Pseudomonadota</taxon>
        <taxon>Alphaproteobacteria</taxon>
        <taxon>Rhodobacterales</taxon>
        <taxon>Paracoccaceae</taxon>
        <taxon>Pararhodobacter</taxon>
    </lineage>
</organism>
<protein>
    <submittedName>
        <fullName evidence="7">MBL fold metallo-hydrolase</fullName>
    </submittedName>
</protein>
<dbReference type="InterPro" id="IPR006311">
    <property type="entry name" value="TAT_signal"/>
</dbReference>
<dbReference type="CDD" id="cd07720">
    <property type="entry name" value="OPHC2-like_MBL-fold"/>
    <property type="match status" value="1"/>
</dbReference>
<evidence type="ECO:0000256" key="3">
    <source>
        <dbReference type="ARBA" id="ARBA00022801"/>
    </source>
</evidence>
<evidence type="ECO:0000313" key="8">
    <source>
        <dbReference type="Proteomes" id="UP000244810"/>
    </source>
</evidence>
<dbReference type="PROSITE" id="PS51318">
    <property type="entry name" value="TAT"/>
    <property type="match status" value="1"/>
</dbReference>
<reference evidence="7 8" key="1">
    <citation type="journal article" date="2011" name="Syst. Appl. Microbiol.">
        <title>Defluviimonas denitrificans gen. nov., sp. nov., and Pararhodobacter aggregans gen. nov., sp. nov., non-phototrophic Rhodobacteraceae from the biofilter of a marine aquaculture.</title>
        <authorList>
            <person name="Foesel B.U."/>
            <person name="Drake H.L."/>
            <person name="Schramm A."/>
        </authorList>
    </citation>
    <scope>NUCLEOTIDE SEQUENCE [LARGE SCALE GENOMIC DNA]</scope>
    <source>
        <strain evidence="7 8">D1-19</strain>
    </source>
</reference>
<dbReference type="Pfam" id="PF00753">
    <property type="entry name" value="Lactamase_B"/>
    <property type="match status" value="1"/>
</dbReference>